<dbReference type="PANTHER" id="PTHR47962">
    <property type="entry name" value="ATP-DEPENDENT HELICASE LHR-RELATED-RELATED"/>
    <property type="match status" value="1"/>
</dbReference>
<feature type="compositionally biased region" description="Basic and acidic residues" evidence="3">
    <location>
        <begin position="1192"/>
        <end position="1209"/>
    </location>
</feature>
<dbReference type="PROSITE" id="PS51192">
    <property type="entry name" value="HELICASE_ATP_BIND_1"/>
    <property type="match status" value="1"/>
</dbReference>
<feature type="region of interest" description="Disordered" evidence="3">
    <location>
        <begin position="1183"/>
        <end position="1209"/>
    </location>
</feature>
<dbReference type="CDD" id="cd17923">
    <property type="entry name" value="DEXHc_Hrq1-like"/>
    <property type="match status" value="1"/>
</dbReference>
<dbReference type="Pfam" id="PF00271">
    <property type="entry name" value="Helicase_C"/>
    <property type="match status" value="1"/>
</dbReference>
<dbReference type="Pfam" id="PF00270">
    <property type="entry name" value="DEAD"/>
    <property type="match status" value="1"/>
</dbReference>
<dbReference type="EMBL" id="JBHTCS010000021">
    <property type="protein sequence ID" value="MFC7449697.1"/>
    <property type="molecule type" value="Genomic_DNA"/>
</dbReference>
<feature type="domain" description="Helicase ATP-binding" evidence="4">
    <location>
        <begin position="101"/>
        <end position="289"/>
    </location>
</feature>
<comment type="caution">
    <text evidence="6">The sequence shown here is derived from an EMBL/GenBank/DDBJ whole genome shotgun (WGS) entry which is preliminary data.</text>
</comment>
<dbReference type="SUPFAM" id="SSF52540">
    <property type="entry name" value="P-loop containing nucleoside triphosphate hydrolases"/>
    <property type="match status" value="1"/>
</dbReference>
<dbReference type="SMART" id="SM00487">
    <property type="entry name" value="DEXDc"/>
    <property type="match status" value="1"/>
</dbReference>
<dbReference type="Pfam" id="PF09369">
    <property type="entry name" value="MZB"/>
    <property type="match status" value="1"/>
</dbReference>
<keyword evidence="6" id="KW-0378">Hydrolase</keyword>
<keyword evidence="7" id="KW-1185">Reference proteome</keyword>
<evidence type="ECO:0000256" key="3">
    <source>
        <dbReference type="SAM" id="MobiDB-lite"/>
    </source>
</evidence>
<dbReference type="GO" id="GO:0004386">
    <property type="term" value="F:helicase activity"/>
    <property type="evidence" value="ECO:0007669"/>
    <property type="project" value="UniProtKB-KW"/>
</dbReference>
<evidence type="ECO:0000259" key="5">
    <source>
        <dbReference type="PROSITE" id="PS51194"/>
    </source>
</evidence>
<dbReference type="InterPro" id="IPR018973">
    <property type="entry name" value="MZB"/>
</dbReference>
<gene>
    <name evidence="6" type="ORF">ACFQS9_17515</name>
</gene>
<reference evidence="7" key="1">
    <citation type="journal article" date="2019" name="Int. J. Syst. Evol. Microbiol.">
        <title>The Global Catalogue of Microorganisms (GCM) 10K type strain sequencing project: providing services to taxonomists for standard genome sequencing and annotation.</title>
        <authorList>
            <consortium name="The Broad Institute Genomics Platform"/>
            <consortium name="The Broad Institute Genome Sequencing Center for Infectious Disease"/>
            <person name="Wu L."/>
            <person name="Ma J."/>
        </authorList>
    </citation>
    <scope>NUCLEOTIDE SEQUENCE [LARGE SCALE GENOMIC DNA]</scope>
    <source>
        <strain evidence="7">ICMP 19430</strain>
    </source>
</reference>
<keyword evidence="1" id="KW-0547">Nucleotide-binding</keyword>
<evidence type="ECO:0000259" key="4">
    <source>
        <dbReference type="PROSITE" id="PS51192"/>
    </source>
</evidence>
<dbReference type="Gene3D" id="3.40.50.300">
    <property type="entry name" value="P-loop containing nucleotide triphosphate hydrolases"/>
    <property type="match status" value="2"/>
</dbReference>
<dbReference type="InterPro" id="IPR011545">
    <property type="entry name" value="DEAD/DEAH_box_helicase_dom"/>
</dbReference>
<dbReference type="InterPro" id="IPR052511">
    <property type="entry name" value="ATP-dep_Helicase"/>
</dbReference>
<keyword evidence="6" id="KW-0347">Helicase</keyword>
<feature type="domain" description="Helicase C-terminal" evidence="5">
    <location>
        <begin position="927"/>
        <end position="1072"/>
    </location>
</feature>
<evidence type="ECO:0000313" key="7">
    <source>
        <dbReference type="Proteomes" id="UP001596484"/>
    </source>
</evidence>
<dbReference type="SMART" id="SM00490">
    <property type="entry name" value="HELICc"/>
    <property type="match status" value="1"/>
</dbReference>
<proteinExistence type="predicted"/>
<dbReference type="InterPro" id="IPR027417">
    <property type="entry name" value="P-loop_NTPase"/>
</dbReference>
<evidence type="ECO:0000256" key="2">
    <source>
        <dbReference type="ARBA" id="ARBA00022840"/>
    </source>
</evidence>
<dbReference type="PROSITE" id="PS51194">
    <property type="entry name" value="HELICASE_CTER"/>
    <property type="match status" value="1"/>
</dbReference>
<protein>
    <submittedName>
        <fullName evidence="6">DEAD/DEAH box helicase</fullName>
    </submittedName>
</protein>
<dbReference type="RefSeq" id="WP_378406957.1">
    <property type="nucleotide sequence ID" value="NZ_JBHTCS010000021.1"/>
</dbReference>
<dbReference type="PANTHER" id="PTHR47962:SF5">
    <property type="entry name" value="ATP-DEPENDENT HELICASE LHR-RELATED"/>
    <property type="match status" value="1"/>
</dbReference>
<organism evidence="6 7">
    <name type="scientific">Rhodococcus daqingensis</name>
    <dbReference type="NCBI Taxonomy" id="2479363"/>
    <lineage>
        <taxon>Bacteria</taxon>
        <taxon>Bacillati</taxon>
        <taxon>Actinomycetota</taxon>
        <taxon>Actinomycetes</taxon>
        <taxon>Mycobacteriales</taxon>
        <taxon>Nocardiaceae</taxon>
        <taxon>Rhodococcus</taxon>
    </lineage>
</organism>
<keyword evidence="2" id="KW-0067">ATP-binding</keyword>
<sequence length="1723" mass="189875">MDAFEIHRRLINDYRQFTEGFVDIRDERVAAVVSDQSAKGSQWPAPWVALNPSFASGGRIDELVSADLLHPECARIFRFKADDADAGRESITLHRHQRDAVEIARSGASYVLTTGTGSGKSLAYIVPIVDHVLRTGTGRGVQAIVVYPMNALANSQVEELKKFLEHGYGGRPPVTFKRYTGQESREERDAILADPPDILLTNYVMLELVLTRPDERSSLVRAARGLKFLVLDELHTYRGRQGADVAMLVRRVRDAAEADETLQCVGTSATMSSGGTIAEQQTDVAAVASTIFGTDIRPAHVVTETLVRATTDIAPTPTTLTTAVDRRGDVEYDDPALRSGYAALQSDPLAAWIEDAFGLTTEPDSERLVRRTPSTISAAAQRLAELTGRDERSADTAIRATLLAGSRTRHPETDRPLFAFRLHQFLSKGGSVFATVEPEATRAVETEFQVVLDPSPTHPDRERRLYPLAFCRECGQDYLMVRRETGDRTVTFTARHQLRPTDRDDGYLYISADHPWPTEPVAEGRLPASWLEVTPQGSAVTKTRAKDVPQRLLVAADGAAVASRGPDHELPGHTLAAWIPSSLRFCLRCGVSYEALRSSEFTKLVTLDREGRSSAMTVIASSLVRALRAAPESDLSPNARKLLTFVDNRQDAALQAGHLNDYVLVVQVRTALYQALVAAGDDGLDPSDLGKAVTDRLAVEFHEYAQVPDALDERPVRRALQSVVEYRTLRDLQRGWRVTLPNLEQSGLMVVEYPLARALSERTELWDEAHPMFRLIDPGQRQEIIEVLLDEFRRVLAIDAEALTIDFVNGLRRRSREHLDGLWALSPTEPDPIIGLVVPESGSKGAPRSVLNLTGRGNFGKWLRQIYKDRVALSTTDASDMIVSLIDLLAAKGLITKTTDGRASGYRLKASTMLLRAGTGEFGTRDPLRRRYEADTRPRVVPLFRDLYRDVGQELAGLQALEHTAQVRSAVREEREKRFRSGDLPLLFCSPTMELGVDISSLNAVAMRNVPPTPANYAQRSGRAGRSGQPAVVVTYCASGNSHDSYYFERSNLMVSGQVIPPRLDIANEDLVRSHVHAVWLAEALAATEQGLGSSIAGVLDLTADGYPTEPQLMDVLRDPLARARAATRSAALLGPLEPALAEAAWWDAAWAGKVIDEAAAEFDRAFNRWRSLYETATRERDAAYAQSSDSTRTRKEREESDRRSGEARQRIELLLNQSDGHGQSDFYTYRYLASEGFLPGYSFPRLPLAAFIPGQRGGDGSWLQRARFLAISEFGPGALIYHDGARYQVTRVSLPRGNDDGGAEVLRTSARVCDGCGYHHPVQAGIDVCESCAAPLTGEWKELLQLQSVITRRRERISADEEERNRVGFELRTTYRFLPRGSSSGRFDAKVAAASGGASLDIQYGDAAEVRVTNLGRRNRKFKDIHGFYLDLVKGRWLSEKDYRSDDAADPDDEMEAGFDDVTRKAQVTPYVEDRRNIAVLRWAHEVSDSEAVTLQYALERGIETTFELEDSELASELLPDPDDRGRLLLIEAAEGGAGVLRRLQSEPDAVARAARRSLEIMHVDPDTGTDIDGACVRGCYRCLLSYGNQLDHESIDRRAVVPLLRELAAATTVPAIAATSRASNPTEAPSGPRAAALWTLLHDNDFRIPERVDVEHDGVRIDMAFPTPGIPTAVLVHELGADVRDAVALQFGGWNVIEIPVDADLLTVVHAHPTVFGEAAS</sequence>
<name>A0ABW2S0Q4_9NOCA</name>
<dbReference type="Proteomes" id="UP001596484">
    <property type="component" value="Unassembled WGS sequence"/>
</dbReference>
<dbReference type="InterPro" id="IPR001650">
    <property type="entry name" value="Helicase_C-like"/>
</dbReference>
<evidence type="ECO:0000256" key="1">
    <source>
        <dbReference type="ARBA" id="ARBA00022741"/>
    </source>
</evidence>
<evidence type="ECO:0000313" key="6">
    <source>
        <dbReference type="EMBL" id="MFC7449697.1"/>
    </source>
</evidence>
<dbReference type="InterPro" id="IPR014001">
    <property type="entry name" value="Helicase_ATP-bd"/>
</dbReference>
<accession>A0ABW2S0Q4</accession>